<dbReference type="RefSeq" id="WP_284298767.1">
    <property type="nucleotide sequence ID" value="NZ_BSSV01000005.1"/>
</dbReference>
<evidence type="ECO:0008006" key="5">
    <source>
        <dbReference type="Google" id="ProtNLM"/>
    </source>
</evidence>
<dbReference type="Pfam" id="PF06527">
    <property type="entry name" value="TniQ"/>
    <property type="match status" value="1"/>
</dbReference>
<dbReference type="Pfam" id="PF15978">
    <property type="entry name" value="TnsD"/>
    <property type="match status" value="1"/>
</dbReference>
<dbReference type="EMBL" id="BSSV01000005">
    <property type="protein sequence ID" value="GLX86077.1"/>
    <property type="molecule type" value="Genomic_DNA"/>
</dbReference>
<evidence type="ECO:0000259" key="1">
    <source>
        <dbReference type="Pfam" id="PF06527"/>
    </source>
</evidence>
<feature type="domain" description="Transposon Tn7 transposition protein TnsD C-terminal" evidence="2">
    <location>
        <begin position="323"/>
        <end position="438"/>
    </location>
</feature>
<proteinExistence type="predicted"/>
<evidence type="ECO:0000313" key="4">
    <source>
        <dbReference type="Proteomes" id="UP001157134"/>
    </source>
</evidence>
<keyword evidence="4" id="KW-1185">Reference proteome</keyword>
<dbReference type="InterPro" id="IPR009492">
    <property type="entry name" value="TniQ"/>
</dbReference>
<dbReference type="Proteomes" id="UP001157134">
    <property type="component" value="Unassembled WGS sequence"/>
</dbReference>
<organism evidence="3 4">
    <name type="scientific">Thalassotalea loyana</name>
    <dbReference type="NCBI Taxonomy" id="280483"/>
    <lineage>
        <taxon>Bacteria</taxon>
        <taxon>Pseudomonadati</taxon>
        <taxon>Pseudomonadota</taxon>
        <taxon>Gammaproteobacteria</taxon>
        <taxon>Alteromonadales</taxon>
        <taxon>Colwelliaceae</taxon>
        <taxon>Thalassotalea</taxon>
    </lineage>
</organism>
<dbReference type="InterPro" id="IPR032750">
    <property type="entry name" value="TnsD_C"/>
</dbReference>
<evidence type="ECO:0000313" key="3">
    <source>
        <dbReference type="EMBL" id="GLX86077.1"/>
    </source>
</evidence>
<sequence length="504" mass="58532">MLGFPTPYSNELLYSTIARAGVHDGETSPKQLLDSIFANRKVIATIDLPSHIQDIANQYPKALGLDANKLIEMHTLWPIYAPFIPRDRRIAIAGWMREDSQGAAHLATGIAASRVQAKKILLMCPGCVHEQELAHGEGFWDRRWHVPLVKYCPKHGPLIETDIKLNGSHRHAFMPISEASQVNQFCEIDADLRFSRLAYQLFDIERNDYPSYEQWSLFYKQLAVDYGFQTGKRVEHQKITSHFQHYWNKDWLTLNGLAPSNKETSWLRSIFQKHRKSFSFAEHLTVIDAISFTELNIERAIELALSYPVKRCSHKEIPHEQPEAIHQDQKTWLILLNDNTPKAARALRPALYARLYRNHYLWLMQVNAQNHAITTNTNKRVDRASRDRKAAKELMKVFQKLDEDLSIPRMSKSYLLQQLSNKATIEKNLYRLPRTRTLLENYSESVDEYQARRLVRVLISTIKSKQPVKAWSLLREAGLSDERITNIVKKLLDEILENDTWRDI</sequence>
<protein>
    <recommendedName>
        <fullName evidence="5">Transposase</fullName>
    </recommendedName>
</protein>
<evidence type="ECO:0000259" key="2">
    <source>
        <dbReference type="Pfam" id="PF15978"/>
    </source>
</evidence>
<feature type="domain" description="TniQ" evidence="1">
    <location>
        <begin position="4"/>
        <end position="156"/>
    </location>
</feature>
<accession>A0ABQ6HEV7</accession>
<comment type="caution">
    <text evidence="3">The sequence shown here is derived from an EMBL/GenBank/DDBJ whole genome shotgun (WGS) entry which is preliminary data.</text>
</comment>
<reference evidence="3 4" key="1">
    <citation type="submission" date="2023-03" db="EMBL/GenBank/DDBJ databases">
        <title>Thalassotalea loyana LMG 22536T draft genome sequence.</title>
        <authorList>
            <person name="Sawabe T."/>
        </authorList>
    </citation>
    <scope>NUCLEOTIDE SEQUENCE [LARGE SCALE GENOMIC DNA]</scope>
    <source>
        <strain evidence="3 4">LMG 22536</strain>
    </source>
</reference>
<gene>
    <name evidence="3" type="ORF">tloyanaT_23300</name>
</gene>
<name>A0ABQ6HEV7_9GAMM</name>